<evidence type="ECO:0000256" key="7">
    <source>
        <dbReference type="ARBA" id="ARBA00022777"/>
    </source>
</evidence>
<dbReference type="InterPro" id="IPR005467">
    <property type="entry name" value="His_kinase_dom"/>
</dbReference>
<evidence type="ECO:0000256" key="6">
    <source>
        <dbReference type="ARBA" id="ARBA00022741"/>
    </source>
</evidence>
<dbReference type="InterPro" id="IPR004358">
    <property type="entry name" value="Sig_transdc_His_kin-like_C"/>
</dbReference>
<keyword evidence="9" id="KW-0902">Two-component regulatory system</keyword>
<dbReference type="CDD" id="cd00082">
    <property type="entry name" value="HisKA"/>
    <property type="match status" value="1"/>
</dbReference>
<dbReference type="Pfam" id="PF02518">
    <property type="entry name" value="HATPase_c"/>
    <property type="match status" value="1"/>
</dbReference>
<dbReference type="SUPFAM" id="SSF158472">
    <property type="entry name" value="HAMP domain-like"/>
    <property type="match status" value="1"/>
</dbReference>
<dbReference type="GO" id="GO:0016020">
    <property type="term" value="C:membrane"/>
    <property type="evidence" value="ECO:0007669"/>
    <property type="project" value="UniProtKB-SubCell"/>
</dbReference>
<evidence type="ECO:0000313" key="14">
    <source>
        <dbReference type="Proteomes" id="UP000030700"/>
    </source>
</evidence>
<keyword evidence="4" id="KW-0597">Phosphoprotein</keyword>
<dbReference type="Pfam" id="PF14827">
    <property type="entry name" value="dCache_3"/>
    <property type="match status" value="1"/>
</dbReference>
<dbReference type="Pfam" id="PF00512">
    <property type="entry name" value="HisKA"/>
    <property type="match status" value="1"/>
</dbReference>
<dbReference type="CDD" id="cd06225">
    <property type="entry name" value="HAMP"/>
    <property type="match status" value="1"/>
</dbReference>
<dbReference type="InterPro" id="IPR003661">
    <property type="entry name" value="HisK_dim/P_dom"/>
</dbReference>
<feature type="domain" description="HAMP" evidence="12">
    <location>
        <begin position="187"/>
        <end position="240"/>
    </location>
</feature>
<dbReference type="GO" id="GO:0005524">
    <property type="term" value="F:ATP binding"/>
    <property type="evidence" value="ECO:0007669"/>
    <property type="project" value="UniProtKB-KW"/>
</dbReference>
<feature type="transmembrane region" description="Helical" evidence="10">
    <location>
        <begin position="6"/>
        <end position="26"/>
    </location>
</feature>
<keyword evidence="10" id="KW-0472">Membrane</keyword>
<proteinExistence type="predicted"/>
<keyword evidence="7 13" id="KW-0418">Kinase</keyword>
<keyword evidence="8" id="KW-0067">ATP-binding</keyword>
<keyword evidence="6" id="KW-0547">Nucleotide-binding</keyword>
<dbReference type="STRING" id="1499966.U14_00462"/>
<dbReference type="PROSITE" id="PS50109">
    <property type="entry name" value="HIS_KIN"/>
    <property type="match status" value="1"/>
</dbReference>
<keyword evidence="5" id="KW-0808">Transferase</keyword>
<evidence type="ECO:0000256" key="4">
    <source>
        <dbReference type="ARBA" id="ARBA00022553"/>
    </source>
</evidence>
<dbReference type="EMBL" id="DF820455">
    <property type="protein sequence ID" value="GAK49242.1"/>
    <property type="molecule type" value="Genomic_DNA"/>
</dbReference>
<dbReference type="EC" id="2.7.13.3" evidence="3"/>
<keyword evidence="10" id="KW-1133">Transmembrane helix</keyword>
<evidence type="ECO:0000313" key="13">
    <source>
        <dbReference type="EMBL" id="GAK49242.1"/>
    </source>
</evidence>
<dbReference type="InterPro" id="IPR036890">
    <property type="entry name" value="HATPase_C_sf"/>
</dbReference>
<evidence type="ECO:0000256" key="3">
    <source>
        <dbReference type="ARBA" id="ARBA00012438"/>
    </source>
</evidence>
<name>A0A0S6VQ46_9BACT</name>
<dbReference type="Gene3D" id="1.10.287.130">
    <property type="match status" value="1"/>
</dbReference>
<dbReference type="SMART" id="SM00388">
    <property type="entry name" value="HisKA"/>
    <property type="match status" value="1"/>
</dbReference>
<feature type="transmembrane region" description="Helical" evidence="10">
    <location>
        <begin position="168"/>
        <end position="190"/>
    </location>
</feature>
<comment type="subcellular location">
    <subcellularLocation>
        <location evidence="2">Membrane</location>
    </subcellularLocation>
</comment>
<keyword evidence="14" id="KW-1185">Reference proteome</keyword>
<dbReference type="PRINTS" id="PR00344">
    <property type="entry name" value="BCTRLSENSOR"/>
</dbReference>
<dbReference type="InterPro" id="IPR029150">
    <property type="entry name" value="dCache_3"/>
</dbReference>
<dbReference type="PANTHER" id="PTHR43065:SF10">
    <property type="entry name" value="PEROXIDE STRESS-ACTIVATED HISTIDINE KINASE MAK3"/>
    <property type="match status" value="1"/>
</dbReference>
<dbReference type="SMART" id="SM00387">
    <property type="entry name" value="HATPase_c"/>
    <property type="match status" value="1"/>
</dbReference>
<feature type="domain" description="Histidine kinase" evidence="11">
    <location>
        <begin position="260"/>
        <end position="474"/>
    </location>
</feature>
<accession>A0A0S6VQ46</accession>
<evidence type="ECO:0000256" key="5">
    <source>
        <dbReference type="ARBA" id="ARBA00022679"/>
    </source>
</evidence>
<dbReference type="Gene3D" id="3.30.565.10">
    <property type="entry name" value="Histidine kinase-like ATPase, C-terminal domain"/>
    <property type="match status" value="1"/>
</dbReference>
<dbReference type="PANTHER" id="PTHR43065">
    <property type="entry name" value="SENSOR HISTIDINE KINASE"/>
    <property type="match status" value="1"/>
</dbReference>
<dbReference type="PROSITE" id="PS50885">
    <property type="entry name" value="HAMP"/>
    <property type="match status" value="1"/>
</dbReference>
<evidence type="ECO:0000259" key="12">
    <source>
        <dbReference type="PROSITE" id="PS50885"/>
    </source>
</evidence>
<dbReference type="SMART" id="SM00304">
    <property type="entry name" value="HAMP"/>
    <property type="match status" value="1"/>
</dbReference>
<comment type="catalytic activity">
    <reaction evidence="1">
        <text>ATP + protein L-histidine = ADP + protein N-phospho-L-histidine.</text>
        <dbReference type="EC" id="2.7.13.3"/>
    </reaction>
</comment>
<evidence type="ECO:0000256" key="1">
    <source>
        <dbReference type="ARBA" id="ARBA00000085"/>
    </source>
</evidence>
<dbReference type="InterPro" id="IPR036097">
    <property type="entry name" value="HisK_dim/P_sf"/>
</dbReference>
<evidence type="ECO:0000256" key="9">
    <source>
        <dbReference type="ARBA" id="ARBA00023012"/>
    </source>
</evidence>
<evidence type="ECO:0000256" key="8">
    <source>
        <dbReference type="ARBA" id="ARBA00022840"/>
    </source>
</evidence>
<sequence>MSLKTKLIVLMVAILGATVIVSYVIFDRSKEALLQQVVEHVRSVENVNNVLEIQQLMTTDLNATIQRTLSVRLGQPGRVAQISLLNLSSKVIASSIQDDVGLSLEELKDRRVRHPKTSFWDTLLKTYLNTYDVTIPIYENGVKRGYINVVLVMNDLEYLIKKAQYSNMLWIIGIFVGGTLSAIVVVNRFIKPVDLLVSASKAVANGNFDTTIAIPRGSGELRMLISGFNEMTEKLREHKTLEQRVHRTERMAALGELGARLAHEIRNPLNSINLIIDHLRDRFSPAEDKDRQRFDTYVVNIKTELQRLNKLVSDFLHVSRPLHPEIRSLQVAPFLQQITQLLGNQAAQHQIEWTVSVTPENLMMAGDEGLLKTACMNVTLNAIQAMENGGRLTIEAKPSADAHFCEMTFTDTGAGIPQEHRENIFQPYFTTKKEGTGLGLSIVNRVIEDHGGQIRVESEEGRGTTITLMLPMPEE</sequence>
<dbReference type="InterPro" id="IPR003660">
    <property type="entry name" value="HAMP_dom"/>
</dbReference>
<dbReference type="AlphaFoldDB" id="A0A0S6VQ46"/>
<organism evidence="13">
    <name type="scientific">Candidatus Moduliflexus flocculans</name>
    <dbReference type="NCBI Taxonomy" id="1499966"/>
    <lineage>
        <taxon>Bacteria</taxon>
        <taxon>Candidatus Moduliflexota</taxon>
        <taxon>Candidatus Moduliflexia</taxon>
        <taxon>Candidatus Moduliflexales</taxon>
        <taxon>Candidatus Moduliflexaceae</taxon>
    </lineage>
</organism>
<dbReference type="SUPFAM" id="SSF47384">
    <property type="entry name" value="Homodimeric domain of signal transducing histidine kinase"/>
    <property type="match status" value="1"/>
</dbReference>
<reference evidence="13" key="1">
    <citation type="journal article" date="2015" name="PeerJ">
        <title>First genomic representation of candidate bacterial phylum KSB3 points to enhanced environmental sensing as a trigger of wastewater bulking.</title>
        <authorList>
            <person name="Sekiguchi Y."/>
            <person name="Ohashi A."/>
            <person name="Parks D.H."/>
            <person name="Yamauchi T."/>
            <person name="Tyson G.W."/>
            <person name="Hugenholtz P."/>
        </authorList>
    </citation>
    <scope>NUCLEOTIDE SEQUENCE [LARGE SCALE GENOMIC DNA]</scope>
</reference>
<protein>
    <recommendedName>
        <fullName evidence="3">histidine kinase</fullName>
        <ecNumber evidence="3">2.7.13.3</ecNumber>
    </recommendedName>
</protein>
<evidence type="ECO:0000256" key="2">
    <source>
        <dbReference type="ARBA" id="ARBA00004370"/>
    </source>
</evidence>
<dbReference type="HOGENOM" id="CLU_000445_89_29_0"/>
<keyword evidence="10" id="KW-0812">Transmembrane</keyword>
<evidence type="ECO:0000256" key="10">
    <source>
        <dbReference type="SAM" id="Phobius"/>
    </source>
</evidence>
<dbReference type="GO" id="GO:0000155">
    <property type="term" value="F:phosphorelay sensor kinase activity"/>
    <property type="evidence" value="ECO:0007669"/>
    <property type="project" value="InterPro"/>
</dbReference>
<dbReference type="Gene3D" id="6.10.340.10">
    <property type="match status" value="1"/>
</dbReference>
<gene>
    <name evidence="13" type="ORF">U14_00462</name>
</gene>
<dbReference type="SUPFAM" id="SSF55874">
    <property type="entry name" value="ATPase domain of HSP90 chaperone/DNA topoisomerase II/histidine kinase"/>
    <property type="match status" value="1"/>
</dbReference>
<dbReference type="Proteomes" id="UP000030700">
    <property type="component" value="Unassembled WGS sequence"/>
</dbReference>
<dbReference type="InterPro" id="IPR003594">
    <property type="entry name" value="HATPase_dom"/>
</dbReference>
<dbReference type="Pfam" id="PF00672">
    <property type="entry name" value="HAMP"/>
    <property type="match status" value="1"/>
</dbReference>
<evidence type="ECO:0000259" key="11">
    <source>
        <dbReference type="PROSITE" id="PS50109"/>
    </source>
</evidence>